<evidence type="ECO:0000313" key="1">
    <source>
        <dbReference type="EMBL" id="KAH9734262.1"/>
    </source>
</evidence>
<dbReference type="Proteomes" id="UP000829398">
    <property type="component" value="Chromosome 6"/>
</dbReference>
<protein>
    <submittedName>
        <fullName evidence="1">BED-type domain-containing protein</fullName>
    </submittedName>
</protein>
<sequence>MENVPESSNLPSNPSVESENVEEEMQNDKKRKQRVVSNYWDHFTKLNVGSVAKAKCNHCGTVLSCGSGTSHLNRHTRQIHGFNQPTIEKVFGNKQHLVKIESGELGIQKFDPLVARQKLTTVVVKHELPLIFVEYESFRDFVDYCNPLVKHMSRNTLKSEIFKIYNVEKGKAMNLLEITNSRVAITTDMWTTCNQKKGYMVVTGHFIDNSWHLQSRILRFIYVQAPHTADCISQILVECLMDWNLDRKLSTVTLDNCSTNDAMVARLKGLLSTESMILSGNFFHMRCAAHILNLIVKDGFSVIESGITRVRDSVSYWSSSPKRVEKFELACRQIQIDVKKLGLDCTTRWNSTFAMLELAVKYKSVFSRLQTLEPQYKCLPSSEEWELAKQMLDYLRPFSKLTEMFSGTTYPTANLFFPLVCKMRIALKGWQTSDVPAVKNMADNMIGKILKYWDEISESSPITIRKKIPEWKLTDSNKTIESEHPPFRSINIDHGEPPIEIRASPYKIPRPNDSEANLSSIIQQNNFCNTNLNTIGKQLTRIENQFQKSTITVSSTSPITSKSDSDKKLKEPIFKPFQVSKTSQRLVHESKSDFAKAIREQLDRIEAASSSSSKVQIAPDTPQSSKIGVLNLDQVSIASSDLEAFTEEPVPKANKIQWDLALPISKSPPDLTIDNMPSALNQARYNASSIYEWNIDGMSEYNILGVLQQMTMAANAYKTQSGTSDKAIAEILIAGFTGQLKGWWDHLLTKLQQLDILNAIQIDENGASILDELNNPIQDAVATLILTISLHFIGDPSHLRDKNAELLHNLRCRKLSEFQDYKTTFFTRLFLRDDANHVTWKEKFLAGLSTLLGEKVRNSIKALYDNRVPYDELTYGELVSFVNKESLKICQDLKLQRRLKWELRKSKQELGGFCKQFNYDPFKASTSKDCNGECSSKPYKKHYKSKSHRKPFHNFRKLPYKKPSRPYKKHSFSKKKEFKTNPKTSSNFKDATCFKCGMKGHTVKFCRMNKRLQELDLNEDILSKIAPLLVESSDSESSMSGDSDPLQVDELFDSDTSASSSSDSDSDSYLKKINVLTKDQEIFLELVKHISDPNLQKEYLDKLLKTMDSNKAETSKVPIVKKNSYDLTEILDKKKTKKSTPSIQDLQKEIKDIKLEIKDLKEKQKIDSNTIQLLLQKQLQDNSDNESTSDDDNDNIDQKVDNINSVPKDFLFGKNYFNLFQRFCNGRHCSF</sequence>
<proteinExistence type="predicted"/>
<keyword evidence="2" id="KW-1185">Reference proteome</keyword>
<dbReference type="EMBL" id="CM039175">
    <property type="protein sequence ID" value="KAH9734262.1"/>
    <property type="molecule type" value="Genomic_DNA"/>
</dbReference>
<accession>A0ACB8JNE6</accession>
<gene>
    <name evidence="1" type="ORF">KPL71_017307</name>
</gene>
<evidence type="ECO:0000313" key="2">
    <source>
        <dbReference type="Proteomes" id="UP000829398"/>
    </source>
</evidence>
<reference evidence="2" key="1">
    <citation type="journal article" date="2023" name="Hortic. Res.">
        <title>A chromosome-level phased genome enabling allele-level studies in sweet orange: a case study on citrus Huanglongbing tolerance.</title>
        <authorList>
            <person name="Wu B."/>
            <person name="Yu Q."/>
            <person name="Deng Z."/>
            <person name="Duan Y."/>
            <person name="Luo F."/>
            <person name="Gmitter F. Jr."/>
        </authorList>
    </citation>
    <scope>NUCLEOTIDE SEQUENCE [LARGE SCALE GENOMIC DNA]</scope>
    <source>
        <strain evidence="2">cv. Valencia</strain>
    </source>
</reference>
<comment type="caution">
    <text evidence="1">The sequence shown here is derived from an EMBL/GenBank/DDBJ whole genome shotgun (WGS) entry which is preliminary data.</text>
</comment>
<organism evidence="1 2">
    <name type="scientific">Citrus sinensis</name>
    <name type="common">Sweet orange</name>
    <name type="synonym">Citrus aurantium var. sinensis</name>
    <dbReference type="NCBI Taxonomy" id="2711"/>
    <lineage>
        <taxon>Eukaryota</taxon>
        <taxon>Viridiplantae</taxon>
        <taxon>Streptophyta</taxon>
        <taxon>Embryophyta</taxon>
        <taxon>Tracheophyta</taxon>
        <taxon>Spermatophyta</taxon>
        <taxon>Magnoliopsida</taxon>
        <taxon>eudicotyledons</taxon>
        <taxon>Gunneridae</taxon>
        <taxon>Pentapetalae</taxon>
        <taxon>rosids</taxon>
        <taxon>malvids</taxon>
        <taxon>Sapindales</taxon>
        <taxon>Rutaceae</taxon>
        <taxon>Aurantioideae</taxon>
        <taxon>Citrus</taxon>
    </lineage>
</organism>
<name>A0ACB8JNE6_CITSI</name>